<evidence type="ECO:0000256" key="4">
    <source>
        <dbReference type="ARBA" id="ARBA00022692"/>
    </source>
</evidence>
<keyword evidence="7" id="KW-0067">ATP-binding</keyword>
<keyword evidence="13" id="KW-1185">Reference proteome</keyword>
<evidence type="ECO:0000256" key="1">
    <source>
        <dbReference type="ARBA" id="ARBA00004162"/>
    </source>
</evidence>
<name>A0A5Q3QKY3_9PSEU</name>
<dbReference type="GO" id="GO:0005886">
    <property type="term" value="C:plasma membrane"/>
    <property type="evidence" value="ECO:0007669"/>
    <property type="project" value="UniProtKB-SubCell"/>
</dbReference>
<comment type="subcellular location">
    <subcellularLocation>
        <location evidence="1">Cell membrane</location>
        <topology evidence="1">Single-pass membrane protein</topology>
    </subcellularLocation>
</comment>
<evidence type="ECO:0000313" key="13">
    <source>
        <dbReference type="Proteomes" id="UP000371041"/>
    </source>
</evidence>
<dbReference type="PANTHER" id="PTHR40765">
    <property type="entry name" value="ESX-2 SECRETION SYSTEM ATPASE ECCB2"/>
    <property type="match status" value="1"/>
</dbReference>
<keyword evidence="6" id="KW-0378">Hydrolase</keyword>
<keyword evidence="8 11" id="KW-1133">Transmembrane helix</keyword>
<evidence type="ECO:0000256" key="10">
    <source>
        <dbReference type="SAM" id="MobiDB-lite"/>
    </source>
</evidence>
<dbReference type="PANTHER" id="PTHR40765:SF2">
    <property type="entry name" value="ESX-2 SECRETION SYSTEM ATPASE ECCB2"/>
    <property type="match status" value="1"/>
</dbReference>
<evidence type="ECO:0000256" key="9">
    <source>
        <dbReference type="ARBA" id="ARBA00023136"/>
    </source>
</evidence>
<evidence type="ECO:0000256" key="3">
    <source>
        <dbReference type="ARBA" id="ARBA00022475"/>
    </source>
</evidence>
<dbReference type="EMBL" id="CP045929">
    <property type="protein sequence ID" value="QGK71497.1"/>
    <property type="molecule type" value="Genomic_DNA"/>
</dbReference>
<keyword evidence="5" id="KW-0547">Nucleotide-binding</keyword>
<evidence type="ECO:0000313" key="12">
    <source>
        <dbReference type="EMBL" id="QGK71497.1"/>
    </source>
</evidence>
<feature type="region of interest" description="Disordered" evidence="10">
    <location>
        <begin position="515"/>
        <end position="534"/>
    </location>
</feature>
<dbReference type="GO" id="GO:0005524">
    <property type="term" value="F:ATP binding"/>
    <property type="evidence" value="ECO:0007669"/>
    <property type="project" value="UniProtKB-KW"/>
</dbReference>
<dbReference type="RefSeq" id="WP_154078072.1">
    <property type="nucleotide sequence ID" value="NZ_CP045929.1"/>
</dbReference>
<protein>
    <submittedName>
        <fullName evidence="12">Type VII secretion protein EccB</fullName>
    </submittedName>
</protein>
<dbReference type="Gene3D" id="2.40.50.910">
    <property type="entry name" value="Type VII secretion system EccB, repeat 3 domain"/>
    <property type="match status" value="1"/>
</dbReference>
<feature type="compositionally biased region" description="Low complexity" evidence="10">
    <location>
        <begin position="521"/>
        <end position="534"/>
    </location>
</feature>
<evidence type="ECO:0000256" key="2">
    <source>
        <dbReference type="ARBA" id="ARBA00008149"/>
    </source>
</evidence>
<dbReference type="Pfam" id="PF05108">
    <property type="entry name" value="T7SS_ESX1_EccB"/>
    <property type="match status" value="1"/>
</dbReference>
<dbReference type="GO" id="GO:0016787">
    <property type="term" value="F:hydrolase activity"/>
    <property type="evidence" value="ECO:0007669"/>
    <property type="project" value="UniProtKB-KW"/>
</dbReference>
<dbReference type="Gene3D" id="3.30.2390.20">
    <property type="entry name" value="Type VII secretion system EccB, repeat 1 domain"/>
    <property type="match status" value="1"/>
</dbReference>
<keyword evidence="3" id="KW-1003">Cell membrane</keyword>
<evidence type="ECO:0000256" key="11">
    <source>
        <dbReference type="SAM" id="Phobius"/>
    </source>
</evidence>
<organism evidence="12 13">
    <name type="scientific">Allosaccharopolyspora coralli</name>
    <dbReference type="NCBI Taxonomy" id="2665642"/>
    <lineage>
        <taxon>Bacteria</taxon>
        <taxon>Bacillati</taxon>
        <taxon>Actinomycetota</taxon>
        <taxon>Actinomycetes</taxon>
        <taxon>Pseudonocardiales</taxon>
        <taxon>Pseudonocardiaceae</taxon>
        <taxon>Allosaccharopolyspora</taxon>
    </lineage>
</organism>
<proteinExistence type="inferred from homology"/>
<dbReference type="GO" id="GO:0005576">
    <property type="term" value="C:extracellular region"/>
    <property type="evidence" value="ECO:0007669"/>
    <property type="project" value="TreeGrafter"/>
</dbReference>
<dbReference type="KEGG" id="sace:GIY23_20045"/>
<dbReference type="NCBIfam" id="TIGR03919">
    <property type="entry name" value="T7SS_EccB"/>
    <property type="match status" value="1"/>
</dbReference>
<gene>
    <name evidence="12" type="primary">eccB</name>
    <name evidence="12" type="ORF">GIY23_20045</name>
</gene>
<dbReference type="InterPro" id="IPR042485">
    <property type="entry name" value="T7SS_EccB_R3"/>
</dbReference>
<evidence type="ECO:0000256" key="8">
    <source>
        <dbReference type="ARBA" id="ARBA00022989"/>
    </source>
</evidence>
<feature type="transmembrane region" description="Helical" evidence="11">
    <location>
        <begin position="43"/>
        <end position="64"/>
    </location>
</feature>
<evidence type="ECO:0000256" key="7">
    <source>
        <dbReference type="ARBA" id="ARBA00022840"/>
    </source>
</evidence>
<dbReference type="Proteomes" id="UP000371041">
    <property type="component" value="Chromosome"/>
</dbReference>
<keyword evidence="9 11" id="KW-0472">Membrane</keyword>
<sequence>MASTPTTKSQVQAYKFVVRRMESALVRKDSVMLHDPMGSHKRATIGGVVLACIGCIGFLVWGLFGGKGSVPDPGSVVIAKESGSVYVVTADDAADKRLIPMLNMASAKLLVMAQGGGGQGQAIEPTTVKEAALAEFPRGPRTGMPNAPEFLPSANDQAPAAWAVCDQADVNEALGQQRAEESAKISTTVMGGVTDHGQRLRDDQSLFVQDTASGQQYLVYNVDPNLSDRPSSTHTVKARINPNEAAVTEMYGLNQAVPRQVSTHMLNAIPEVAPLELPQVPNQGGTSPNLPRGQAIGDVVKQTVPGDADQFFLLLGNGKQPISAGAAAVMHASRTNSTNIDAIPNTTGQLPNVNDVPEGIEQLGNFPAKVPDPVPFRDFNSSCLSWVDNGGNHEIRATLYRDEVNTPKAPVKLAQADDAGPSVDHFFMPPGKAAVVHGNTNEAGSGIGPTYFVSDQGVVYGVKDAPTAQGLGVINAPGDIKDAPGWVMRTLPKGDYLDPAQASFVYDSIEVQEGVNRPPENENGAAAAGGPAGG</sequence>
<evidence type="ECO:0000256" key="6">
    <source>
        <dbReference type="ARBA" id="ARBA00022801"/>
    </source>
</evidence>
<evidence type="ECO:0000256" key="5">
    <source>
        <dbReference type="ARBA" id="ARBA00022741"/>
    </source>
</evidence>
<dbReference type="InterPro" id="IPR007795">
    <property type="entry name" value="T7SS_EccB"/>
</dbReference>
<keyword evidence="4 11" id="KW-0812">Transmembrane</keyword>
<dbReference type="InterPro" id="IPR044857">
    <property type="entry name" value="T7SS_EccB_R1"/>
</dbReference>
<comment type="similarity">
    <text evidence="2">Belongs to the EccB family.</text>
</comment>
<reference evidence="13" key="1">
    <citation type="submission" date="2019-11" db="EMBL/GenBank/DDBJ databases">
        <title>The complete genome sequence of Saccharopolyspora sp. E2A.</title>
        <authorList>
            <person name="Zhang G."/>
        </authorList>
    </citation>
    <scope>NUCLEOTIDE SEQUENCE [LARGE SCALE GENOMIC DNA]</scope>
    <source>
        <strain evidence="13">E2A</strain>
    </source>
</reference>
<dbReference type="AlphaFoldDB" id="A0A5Q3QKY3"/>
<accession>A0A5Q3QKY3</accession>